<evidence type="ECO:0008006" key="5">
    <source>
        <dbReference type="Google" id="ProtNLM"/>
    </source>
</evidence>
<dbReference type="KEGG" id="xba:C7S18_04585"/>
<dbReference type="PANTHER" id="PTHR32251">
    <property type="entry name" value="3-OXO-5-ALPHA-STEROID 4-DEHYDROGENASE"/>
    <property type="match status" value="1"/>
</dbReference>
<dbReference type="Pfam" id="PF06966">
    <property type="entry name" value="DUF1295"/>
    <property type="match status" value="1"/>
</dbReference>
<feature type="transmembrane region" description="Helical" evidence="1">
    <location>
        <begin position="139"/>
        <end position="158"/>
    </location>
</feature>
<feature type="signal peptide" evidence="2">
    <location>
        <begin position="1"/>
        <end position="22"/>
    </location>
</feature>
<keyword evidence="2" id="KW-0732">Signal</keyword>
<evidence type="ECO:0000256" key="2">
    <source>
        <dbReference type="SAM" id="SignalP"/>
    </source>
</evidence>
<reference evidence="3 4" key="1">
    <citation type="submission" date="2018-03" db="EMBL/GenBank/DDBJ databases">
        <title>Ahniella affigens gen. nov., sp. nov., a gammaproteobacterium isolated from sandy soil near a stream.</title>
        <authorList>
            <person name="Ko Y."/>
            <person name="Kim J.-H."/>
        </authorList>
    </citation>
    <scope>NUCLEOTIDE SEQUENCE [LARGE SCALE GENOMIC DNA]</scope>
    <source>
        <strain evidence="3 4">D13</strain>
    </source>
</reference>
<evidence type="ECO:0000313" key="3">
    <source>
        <dbReference type="EMBL" id="AVP96518.1"/>
    </source>
</evidence>
<reference evidence="3 4" key="2">
    <citation type="submission" date="2018-03" db="EMBL/GenBank/DDBJ databases">
        <authorList>
            <person name="Keele B.F."/>
        </authorList>
    </citation>
    <scope>NUCLEOTIDE SEQUENCE [LARGE SCALE GENOMIC DNA]</scope>
    <source>
        <strain evidence="3 4">D13</strain>
    </source>
</reference>
<dbReference type="Gene3D" id="1.20.120.1630">
    <property type="match status" value="1"/>
</dbReference>
<feature type="transmembrane region" description="Helical" evidence="1">
    <location>
        <begin position="164"/>
        <end position="182"/>
    </location>
</feature>
<keyword evidence="1" id="KW-0812">Transmembrane</keyword>
<dbReference type="InterPro" id="IPR010721">
    <property type="entry name" value="UstE-like"/>
</dbReference>
<dbReference type="OrthoDB" id="9779233at2"/>
<name>A0A2P1PNV4_9GAMM</name>
<proteinExistence type="predicted"/>
<dbReference type="Proteomes" id="UP000241074">
    <property type="component" value="Chromosome"/>
</dbReference>
<gene>
    <name evidence="3" type="ORF">C7S18_04585</name>
</gene>
<dbReference type="RefSeq" id="WP_106890446.1">
    <property type="nucleotide sequence ID" value="NZ_CP027860.1"/>
</dbReference>
<keyword evidence="1" id="KW-0472">Membrane</keyword>
<keyword evidence="4" id="KW-1185">Reference proteome</keyword>
<protein>
    <recommendedName>
        <fullName evidence="5">Steroid 5-alpha reductase C-terminal domain-containing protein</fullName>
    </recommendedName>
</protein>
<organism evidence="3 4">
    <name type="scientific">Ahniella affigens</name>
    <dbReference type="NCBI Taxonomy" id="2021234"/>
    <lineage>
        <taxon>Bacteria</taxon>
        <taxon>Pseudomonadati</taxon>
        <taxon>Pseudomonadota</taxon>
        <taxon>Gammaproteobacteria</taxon>
        <taxon>Lysobacterales</taxon>
        <taxon>Rhodanobacteraceae</taxon>
        <taxon>Ahniella</taxon>
    </lineage>
</organism>
<feature type="transmembrane region" description="Helical" evidence="1">
    <location>
        <begin position="249"/>
        <end position="273"/>
    </location>
</feature>
<dbReference type="GO" id="GO:0016020">
    <property type="term" value="C:membrane"/>
    <property type="evidence" value="ECO:0007669"/>
    <property type="project" value="TreeGrafter"/>
</dbReference>
<keyword evidence="1" id="KW-1133">Transmembrane helix</keyword>
<feature type="chain" id="PRO_5015183844" description="Steroid 5-alpha reductase C-terminal domain-containing protein" evidence="2">
    <location>
        <begin position="23"/>
        <end position="302"/>
    </location>
</feature>
<feature type="transmembrane region" description="Helical" evidence="1">
    <location>
        <begin position="222"/>
        <end position="243"/>
    </location>
</feature>
<evidence type="ECO:0000256" key="1">
    <source>
        <dbReference type="SAM" id="Phobius"/>
    </source>
</evidence>
<feature type="transmembrane region" description="Helical" evidence="1">
    <location>
        <begin position="80"/>
        <end position="101"/>
    </location>
</feature>
<sequence>MKGRMLWCLLFLVCVSALIASASTRTFALCNIVVQLALFLPFAHWPAWRTNHLSYVDFAWPAGVAALGAQLLVFAHSITWLTVVAALIHLFVGLRMAYWAAHMYRPGVLTRDLPRYQYQRQRWARAGFRSERFSVQYEIAVQAMANMSFLAMPALLITADPEPAFGAIHGAAALLWFGAYVFESTADWQKRQYTRAHRADRTSVCEVGLWRYSRHPNYFGQWLQWIALAALALPSLIALRGALHTSALVVFALALLWMIYLMYSTLVYYTGAVPAEHFSRLKRPAYADYQLRVNRFWPGPRR</sequence>
<dbReference type="PANTHER" id="PTHR32251:SF17">
    <property type="entry name" value="STEROID 5-ALPHA REDUCTASE C-TERMINAL DOMAIN-CONTAINING PROTEIN"/>
    <property type="match status" value="1"/>
</dbReference>
<dbReference type="AlphaFoldDB" id="A0A2P1PNV4"/>
<dbReference type="EMBL" id="CP027860">
    <property type="protein sequence ID" value="AVP96518.1"/>
    <property type="molecule type" value="Genomic_DNA"/>
</dbReference>
<evidence type="ECO:0000313" key="4">
    <source>
        <dbReference type="Proteomes" id="UP000241074"/>
    </source>
</evidence>
<accession>A0A2P1PNV4</accession>